<dbReference type="AlphaFoldDB" id="A0A8J3B7F9"/>
<evidence type="ECO:0008006" key="3">
    <source>
        <dbReference type="Google" id="ProtNLM"/>
    </source>
</evidence>
<protein>
    <recommendedName>
        <fullName evidence="3">Uridine kinase</fullName>
    </recommendedName>
</protein>
<proteinExistence type="predicted"/>
<reference evidence="1" key="2">
    <citation type="submission" date="2020-09" db="EMBL/GenBank/DDBJ databases">
        <authorList>
            <person name="Sun Q."/>
            <person name="Ohkuma M."/>
        </authorList>
    </citation>
    <scope>NUCLEOTIDE SEQUENCE</scope>
    <source>
        <strain evidence="1">JCM 3090</strain>
    </source>
</reference>
<comment type="caution">
    <text evidence="1">The sequence shown here is derived from an EMBL/GenBank/DDBJ whole genome shotgun (WGS) entry which is preliminary data.</text>
</comment>
<accession>A0A8J3B7F9</accession>
<dbReference type="EMBL" id="BMQB01000004">
    <property type="protein sequence ID" value="GGJ93532.1"/>
    <property type="molecule type" value="Genomic_DNA"/>
</dbReference>
<name>A0A8J3B7F9_9ACTN</name>
<dbReference type="RefSeq" id="WP_189170180.1">
    <property type="nucleotide sequence ID" value="NZ_BMQB01000004.1"/>
</dbReference>
<organism evidence="1 2">
    <name type="scientific">Pilimelia anulata</name>
    <dbReference type="NCBI Taxonomy" id="53371"/>
    <lineage>
        <taxon>Bacteria</taxon>
        <taxon>Bacillati</taxon>
        <taxon>Actinomycetota</taxon>
        <taxon>Actinomycetes</taxon>
        <taxon>Micromonosporales</taxon>
        <taxon>Micromonosporaceae</taxon>
        <taxon>Pilimelia</taxon>
    </lineage>
</organism>
<gene>
    <name evidence="1" type="ORF">GCM10010123_24230</name>
</gene>
<dbReference type="Proteomes" id="UP000649739">
    <property type="component" value="Unassembled WGS sequence"/>
</dbReference>
<dbReference type="Gene3D" id="3.40.50.300">
    <property type="entry name" value="P-loop containing nucleotide triphosphate hydrolases"/>
    <property type="match status" value="1"/>
</dbReference>
<evidence type="ECO:0000313" key="2">
    <source>
        <dbReference type="Proteomes" id="UP000649739"/>
    </source>
</evidence>
<reference evidence="1" key="1">
    <citation type="journal article" date="2014" name="Int. J. Syst. Evol. Microbiol.">
        <title>Complete genome sequence of Corynebacterium casei LMG S-19264T (=DSM 44701T), isolated from a smear-ripened cheese.</title>
        <authorList>
            <consortium name="US DOE Joint Genome Institute (JGI-PGF)"/>
            <person name="Walter F."/>
            <person name="Albersmeier A."/>
            <person name="Kalinowski J."/>
            <person name="Ruckert C."/>
        </authorList>
    </citation>
    <scope>NUCLEOTIDE SEQUENCE</scope>
    <source>
        <strain evidence="1">JCM 3090</strain>
    </source>
</reference>
<dbReference type="SUPFAM" id="SSF52540">
    <property type="entry name" value="P-loop containing nucleoside triphosphate hydrolases"/>
    <property type="match status" value="1"/>
</dbReference>
<keyword evidence="2" id="KW-1185">Reference proteome</keyword>
<sequence length="193" mass="20258">MSGQGCDPDVHALAVAVRAGPPRLGAGTRLICIDGPSGTGKTTLAGRLAGALSGRFDQPAPVVSTDDLLAGWADQFTFWSRLERQVLAPLRAGVAGSYRPYDWAAGQFRDEPVDVPVTGVVIVEGVSAARAAIRPEATLTILADAPAAVRQARARGRDDPATHAALERWWRAEDAWFAADGTAAAVDLVYRTG</sequence>
<dbReference type="InterPro" id="IPR027417">
    <property type="entry name" value="P-loop_NTPase"/>
</dbReference>
<evidence type="ECO:0000313" key="1">
    <source>
        <dbReference type="EMBL" id="GGJ93532.1"/>
    </source>
</evidence>